<feature type="region of interest" description="Disordered" evidence="7">
    <location>
        <begin position="1"/>
        <end position="102"/>
    </location>
</feature>
<dbReference type="Pfam" id="PF04893">
    <property type="entry name" value="Yip1"/>
    <property type="match status" value="1"/>
</dbReference>
<dbReference type="InterPro" id="IPR045231">
    <property type="entry name" value="Yip1/4-like"/>
</dbReference>
<comment type="similarity">
    <text evidence="2 6">Belongs to the YIP1 family.</text>
</comment>
<reference evidence="9" key="1">
    <citation type="journal article" date="2020" name="Fungal Divers.">
        <title>Resolving the Mortierellaceae phylogeny through synthesis of multi-gene phylogenetics and phylogenomics.</title>
        <authorList>
            <person name="Vandepol N."/>
            <person name="Liber J."/>
            <person name="Desiro A."/>
            <person name="Na H."/>
            <person name="Kennedy M."/>
            <person name="Barry K."/>
            <person name="Grigoriev I.V."/>
            <person name="Miller A.N."/>
            <person name="O'Donnell K."/>
            <person name="Stajich J.E."/>
            <person name="Bonito G."/>
        </authorList>
    </citation>
    <scope>NUCLEOTIDE SEQUENCE</scope>
    <source>
        <strain evidence="9">KOD948</strain>
    </source>
</reference>
<feature type="compositionally biased region" description="Low complexity" evidence="7">
    <location>
        <begin position="75"/>
        <end position="96"/>
    </location>
</feature>
<evidence type="ECO:0000256" key="1">
    <source>
        <dbReference type="ARBA" id="ARBA00004141"/>
    </source>
</evidence>
<keyword evidence="5 6" id="KW-0472">Membrane</keyword>
<dbReference type="OrthoDB" id="411251at2759"/>
<comment type="subcellular location">
    <subcellularLocation>
        <location evidence="6">Golgi apparatus membrane</location>
        <topology evidence="6">Multi-pass membrane protein</topology>
    </subcellularLocation>
    <subcellularLocation>
        <location evidence="1">Membrane</location>
        <topology evidence="1">Multi-pass membrane protein</topology>
    </subcellularLocation>
</comment>
<feature type="domain" description="Yip1" evidence="8">
    <location>
        <begin position="148"/>
        <end position="285"/>
    </location>
</feature>
<evidence type="ECO:0000256" key="7">
    <source>
        <dbReference type="SAM" id="MobiDB-lite"/>
    </source>
</evidence>
<feature type="transmembrane region" description="Helical" evidence="6">
    <location>
        <begin position="271"/>
        <end position="288"/>
    </location>
</feature>
<evidence type="ECO:0000256" key="2">
    <source>
        <dbReference type="ARBA" id="ARBA00010596"/>
    </source>
</evidence>
<protein>
    <recommendedName>
        <fullName evidence="6">Protein YIP</fullName>
    </recommendedName>
</protein>
<keyword evidence="4 6" id="KW-1133">Transmembrane helix</keyword>
<comment type="caution">
    <text evidence="6">Lacks conserved residue(s) required for the propagation of feature annotation.</text>
</comment>
<feature type="transmembrane region" description="Helical" evidence="6">
    <location>
        <begin position="213"/>
        <end position="233"/>
    </location>
</feature>
<dbReference type="PANTHER" id="PTHR21236">
    <property type="entry name" value="GOLGI MEMBRANE PROTEIN YIP1"/>
    <property type="match status" value="1"/>
</dbReference>
<accession>A0A9P6U7V3</accession>
<keyword evidence="10" id="KW-1185">Reference proteome</keyword>
<dbReference type="GO" id="GO:0005802">
    <property type="term" value="C:trans-Golgi network"/>
    <property type="evidence" value="ECO:0007669"/>
    <property type="project" value="TreeGrafter"/>
</dbReference>
<dbReference type="AlphaFoldDB" id="A0A9P6U7V3"/>
<keyword evidence="3 6" id="KW-0812">Transmembrane</keyword>
<dbReference type="EMBL" id="JAAAJA010000075">
    <property type="protein sequence ID" value="KAG0263410.1"/>
    <property type="molecule type" value="Genomic_DNA"/>
</dbReference>
<dbReference type="InterPro" id="IPR006977">
    <property type="entry name" value="Yip1_dom"/>
</dbReference>
<dbReference type="Proteomes" id="UP000726737">
    <property type="component" value="Unassembled WGS sequence"/>
</dbReference>
<proteinExistence type="inferred from homology"/>
<evidence type="ECO:0000256" key="4">
    <source>
        <dbReference type="ARBA" id="ARBA00022989"/>
    </source>
</evidence>
<evidence type="ECO:0000259" key="8">
    <source>
        <dbReference type="Pfam" id="PF04893"/>
    </source>
</evidence>
<evidence type="ECO:0000256" key="5">
    <source>
        <dbReference type="ARBA" id="ARBA00023136"/>
    </source>
</evidence>
<dbReference type="PANTHER" id="PTHR21236:SF1">
    <property type="entry name" value="PROTEIN YIPF6"/>
    <property type="match status" value="1"/>
</dbReference>
<feature type="compositionally biased region" description="Polar residues" evidence="7">
    <location>
        <begin position="17"/>
        <end position="50"/>
    </location>
</feature>
<gene>
    <name evidence="9" type="ORF">BG011_008817</name>
</gene>
<evidence type="ECO:0000313" key="9">
    <source>
        <dbReference type="EMBL" id="KAG0263410.1"/>
    </source>
</evidence>
<name>A0A9P6U7V3_9FUNG</name>
<dbReference type="GO" id="GO:0000139">
    <property type="term" value="C:Golgi membrane"/>
    <property type="evidence" value="ECO:0007669"/>
    <property type="project" value="UniProtKB-SubCell"/>
</dbReference>
<feature type="transmembrane region" description="Helical" evidence="6">
    <location>
        <begin position="182"/>
        <end position="201"/>
    </location>
</feature>
<organism evidence="9 10">
    <name type="scientific">Mortierella polycephala</name>
    <dbReference type="NCBI Taxonomy" id="41804"/>
    <lineage>
        <taxon>Eukaryota</taxon>
        <taxon>Fungi</taxon>
        <taxon>Fungi incertae sedis</taxon>
        <taxon>Mucoromycota</taxon>
        <taxon>Mortierellomycotina</taxon>
        <taxon>Mortierellomycetes</taxon>
        <taxon>Mortierellales</taxon>
        <taxon>Mortierellaceae</taxon>
        <taxon>Mortierella</taxon>
    </lineage>
</organism>
<comment type="caution">
    <text evidence="9">The sequence shown here is derived from an EMBL/GenBank/DDBJ whole genome shotgun (WGS) entry which is preliminary data.</text>
</comment>
<dbReference type="GO" id="GO:0006888">
    <property type="term" value="P:endoplasmic reticulum to Golgi vesicle-mediated transport"/>
    <property type="evidence" value="ECO:0007669"/>
    <property type="project" value="InterPro"/>
</dbReference>
<feature type="transmembrane region" description="Helical" evidence="6">
    <location>
        <begin position="239"/>
        <end position="259"/>
    </location>
</feature>
<sequence length="289" mass="31257">MNNNNNNNNLVEPDDFLSTSGPTYVENTSYSDTYDNPFETNIPQRMNSPSIEPDDVPLPGQKPLSPVKSPQPKVSGTIGSSSNGNNNSSGSNSGTSGHIGSGVGLGVGQAGMGSSIDTLDEPVSETLLRDLRNVGAKLKEVLYPKGRKDILKDWDLWGPLLMCLTLSIVLSMRAQADQKITVFTWIFIIVWLGSAVVTVNAKLLGGRVSFFQSVCVIGYCLFPLVLVSVVSIVVPSIYIRLPLCGVAFAWASWASLGFLSDSNLANRRALGVYPLFLFYFIIAWMILIS</sequence>
<evidence type="ECO:0000313" key="10">
    <source>
        <dbReference type="Proteomes" id="UP000726737"/>
    </source>
</evidence>
<evidence type="ECO:0000256" key="6">
    <source>
        <dbReference type="RuleBase" id="RU361264"/>
    </source>
</evidence>
<evidence type="ECO:0000256" key="3">
    <source>
        <dbReference type="ARBA" id="ARBA00022692"/>
    </source>
</evidence>